<comment type="caution">
    <text evidence="6">The sequence shown here is derived from an EMBL/GenBank/DDBJ whole genome shotgun (WGS) entry which is preliminary data.</text>
</comment>
<dbReference type="GO" id="GO:0051087">
    <property type="term" value="F:protein-folding chaperone binding"/>
    <property type="evidence" value="ECO:0007669"/>
    <property type="project" value="InterPro"/>
</dbReference>
<reference evidence="7" key="1">
    <citation type="submission" date="2017-09" db="EMBL/GenBank/DDBJ databases">
        <title>Depth-based differentiation of microbial function through sediment-hosted aquifers and enrichment of novel symbionts in the deep terrestrial subsurface.</title>
        <authorList>
            <person name="Probst A.J."/>
            <person name="Ladd B."/>
            <person name="Jarett J.K."/>
            <person name="Geller-Mcgrath D.E."/>
            <person name="Sieber C.M.K."/>
            <person name="Emerson J.B."/>
            <person name="Anantharaman K."/>
            <person name="Thomas B.C."/>
            <person name="Malmstrom R."/>
            <person name="Stieglmeier M."/>
            <person name="Klingl A."/>
            <person name="Woyke T."/>
            <person name="Ryan C.M."/>
            <person name="Banfield J.F."/>
        </authorList>
    </citation>
    <scope>NUCLEOTIDE SEQUENCE [LARGE SCALE GENOMIC DNA]</scope>
</reference>
<dbReference type="InterPro" id="IPR009012">
    <property type="entry name" value="GrpE_head"/>
</dbReference>
<evidence type="ECO:0000313" key="7">
    <source>
        <dbReference type="Proteomes" id="UP000231648"/>
    </source>
</evidence>
<dbReference type="PANTHER" id="PTHR21237">
    <property type="entry name" value="GRPE PROTEIN"/>
    <property type="match status" value="1"/>
</dbReference>
<proteinExistence type="inferred from homology"/>
<dbReference type="GO" id="GO:0051082">
    <property type="term" value="F:unfolded protein binding"/>
    <property type="evidence" value="ECO:0007669"/>
    <property type="project" value="TreeGrafter"/>
</dbReference>
<evidence type="ECO:0000313" key="6">
    <source>
        <dbReference type="EMBL" id="PJE57748.1"/>
    </source>
</evidence>
<comment type="similarity">
    <text evidence="1 3 5">Belongs to the GrpE family.</text>
</comment>
<dbReference type="AlphaFoldDB" id="A0A2M8KCV7"/>
<dbReference type="HAMAP" id="MF_01151">
    <property type="entry name" value="GrpE"/>
    <property type="match status" value="1"/>
</dbReference>
<dbReference type="CDD" id="cd00446">
    <property type="entry name" value="GrpE"/>
    <property type="match status" value="1"/>
</dbReference>
<dbReference type="InterPro" id="IPR000740">
    <property type="entry name" value="GrpE"/>
</dbReference>
<dbReference type="GO" id="GO:0006457">
    <property type="term" value="P:protein folding"/>
    <property type="evidence" value="ECO:0007669"/>
    <property type="project" value="InterPro"/>
</dbReference>
<dbReference type="Proteomes" id="UP000231648">
    <property type="component" value="Unassembled WGS sequence"/>
</dbReference>
<dbReference type="Gene3D" id="2.30.22.10">
    <property type="entry name" value="Head domain of nucleotide exchange factor GrpE"/>
    <property type="match status" value="1"/>
</dbReference>
<name>A0A2M8KCV7_9BACT</name>
<dbReference type="PROSITE" id="PS01071">
    <property type="entry name" value="GRPE"/>
    <property type="match status" value="1"/>
</dbReference>
<evidence type="ECO:0000256" key="4">
    <source>
        <dbReference type="RuleBase" id="RU000639"/>
    </source>
</evidence>
<keyword evidence="3 4" id="KW-0346">Stress response</keyword>
<dbReference type="EMBL" id="PFDX01000003">
    <property type="protein sequence ID" value="PJE57748.1"/>
    <property type="molecule type" value="Genomic_DNA"/>
</dbReference>
<sequence>MTKPDKIEYIDEQDSDSFDKKLKKTKDKLKICEKERAEYLAGWQRAKADYINLQREHEQKIADYFKFANEGLILELLPVLDSFEAAIKNGKDEGIKQLYNQLLSILKNNGLEEIKAVGEKFNPELHEVIETIKSDKGEGIVIEEIQRGYKLHNKIIRPSRVKISK</sequence>
<dbReference type="SUPFAM" id="SSF51064">
    <property type="entry name" value="Head domain of nucleotide exchange factor GrpE"/>
    <property type="match status" value="1"/>
</dbReference>
<evidence type="ECO:0000256" key="2">
    <source>
        <dbReference type="ARBA" id="ARBA00023186"/>
    </source>
</evidence>
<dbReference type="PANTHER" id="PTHR21237:SF23">
    <property type="entry name" value="GRPE PROTEIN HOMOLOG, MITOCHONDRIAL"/>
    <property type="match status" value="1"/>
</dbReference>
<evidence type="ECO:0000256" key="5">
    <source>
        <dbReference type="RuleBase" id="RU004478"/>
    </source>
</evidence>
<dbReference type="Gene3D" id="3.90.20.20">
    <property type="match status" value="1"/>
</dbReference>
<keyword evidence="3" id="KW-0963">Cytoplasm</keyword>
<dbReference type="GO" id="GO:0042803">
    <property type="term" value="F:protein homodimerization activity"/>
    <property type="evidence" value="ECO:0007669"/>
    <property type="project" value="InterPro"/>
</dbReference>
<dbReference type="SUPFAM" id="SSF58014">
    <property type="entry name" value="Coiled-coil domain of nucleotide exchange factor GrpE"/>
    <property type="match status" value="1"/>
</dbReference>
<dbReference type="InterPro" id="IPR013805">
    <property type="entry name" value="GrpE_CC"/>
</dbReference>
<dbReference type="Pfam" id="PF01025">
    <property type="entry name" value="GrpE"/>
    <property type="match status" value="1"/>
</dbReference>
<keyword evidence="2 3" id="KW-0143">Chaperone</keyword>
<comment type="subcellular location">
    <subcellularLocation>
        <location evidence="3">Cytoplasm</location>
    </subcellularLocation>
</comment>
<protein>
    <recommendedName>
        <fullName evidence="3 4">Protein GrpE</fullName>
    </recommendedName>
    <alternativeName>
        <fullName evidence="3">HSP-70 cofactor</fullName>
    </alternativeName>
</protein>
<dbReference type="GO" id="GO:0000774">
    <property type="term" value="F:adenyl-nucleotide exchange factor activity"/>
    <property type="evidence" value="ECO:0007669"/>
    <property type="project" value="InterPro"/>
</dbReference>
<dbReference type="GO" id="GO:0005737">
    <property type="term" value="C:cytoplasm"/>
    <property type="evidence" value="ECO:0007669"/>
    <property type="project" value="UniProtKB-SubCell"/>
</dbReference>
<evidence type="ECO:0000256" key="3">
    <source>
        <dbReference type="HAMAP-Rule" id="MF_01151"/>
    </source>
</evidence>
<evidence type="ECO:0000256" key="1">
    <source>
        <dbReference type="ARBA" id="ARBA00009054"/>
    </source>
</evidence>
<gene>
    <name evidence="3 6" type="primary">grpE</name>
    <name evidence="6" type="ORF">COU82_00310</name>
</gene>
<organism evidence="6 7">
    <name type="scientific">Candidatus Portnoybacteria bacterium CG10_big_fil_rev_8_21_14_0_10_38_18</name>
    <dbReference type="NCBI Taxonomy" id="1974813"/>
    <lineage>
        <taxon>Bacteria</taxon>
        <taxon>Candidatus Portnoyibacteriota</taxon>
    </lineage>
</organism>
<accession>A0A2M8KCV7</accession>
<comment type="function">
    <text evidence="3 4">Participates actively in the response to hyperosmotic and heat shock by preventing the aggregation of stress-denatured proteins, in association with DnaK and GrpE. It is the nucleotide exchange factor for DnaK and may function as a thermosensor. Unfolded proteins bind initially to DnaJ; upon interaction with the DnaJ-bound protein, DnaK hydrolyzes its bound ATP, resulting in the formation of a stable complex. GrpE releases ADP from DnaK; ATP binding to DnaK triggers the release of the substrate protein, thus completing the reaction cycle. Several rounds of ATP-dependent interactions between DnaJ, DnaK and GrpE are required for fully efficient folding.</text>
</comment>
<dbReference type="PRINTS" id="PR00773">
    <property type="entry name" value="GRPEPROTEIN"/>
</dbReference>
<comment type="subunit">
    <text evidence="3">Homodimer.</text>
</comment>